<dbReference type="Proteomes" id="UP000824242">
    <property type="component" value="Unassembled WGS sequence"/>
</dbReference>
<name>A0A9D1AM70_9FIRM</name>
<comment type="caution">
    <text evidence="1">The sequence shown here is derived from an EMBL/GenBank/DDBJ whole genome shotgun (WGS) entry which is preliminary data.</text>
</comment>
<reference evidence="1" key="1">
    <citation type="submission" date="2020-10" db="EMBL/GenBank/DDBJ databases">
        <authorList>
            <person name="Gilroy R."/>
        </authorList>
    </citation>
    <scope>NUCLEOTIDE SEQUENCE</scope>
    <source>
        <strain evidence="1">ChiSxjej1B13-7958</strain>
    </source>
</reference>
<protein>
    <submittedName>
        <fullName evidence="1">DUF3795 domain-containing protein</fullName>
    </submittedName>
</protein>
<sequence>MKTSICGIDCGACSLSASCAGCTATQGRPFGGPCMVAQCCRERGQESCEACAGHCELKETLIAEYNALGIPGMAPVTGMNSLKGSFVNLEYVLPSGQTIRFWDDNKIYLGNQICKAGSNRCYGLTADETHLLVCEYGDNGADPEIVLYQKRHTSDKN</sequence>
<organism evidence="1 2">
    <name type="scientific">Candidatus Caccousia avicola</name>
    <dbReference type="NCBI Taxonomy" id="2840721"/>
    <lineage>
        <taxon>Bacteria</taxon>
        <taxon>Bacillati</taxon>
        <taxon>Bacillota</taxon>
        <taxon>Clostridia</taxon>
        <taxon>Eubacteriales</taxon>
        <taxon>Oscillospiraceae</taxon>
        <taxon>Oscillospiraceae incertae sedis</taxon>
        <taxon>Candidatus Caccousia</taxon>
    </lineage>
</organism>
<evidence type="ECO:0000313" key="2">
    <source>
        <dbReference type="Proteomes" id="UP000824242"/>
    </source>
</evidence>
<accession>A0A9D1AM70</accession>
<evidence type="ECO:0000313" key="1">
    <source>
        <dbReference type="EMBL" id="HIR46773.1"/>
    </source>
</evidence>
<dbReference type="EMBL" id="DVGZ01000039">
    <property type="protein sequence ID" value="HIR46773.1"/>
    <property type="molecule type" value="Genomic_DNA"/>
</dbReference>
<gene>
    <name evidence="1" type="ORF">IAB89_03795</name>
</gene>
<dbReference type="AlphaFoldDB" id="A0A9D1AM70"/>
<reference evidence="1" key="2">
    <citation type="journal article" date="2021" name="PeerJ">
        <title>Extensive microbial diversity within the chicken gut microbiome revealed by metagenomics and culture.</title>
        <authorList>
            <person name="Gilroy R."/>
            <person name="Ravi A."/>
            <person name="Getino M."/>
            <person name="Pursley I."/>
            <person name="Horton D.L."/>
            <person name="Alikhan N.F."/>
            <person name="Baker D."/>
            <person name="Gharbi K."/>
            <person name="Hall N."/>
            <person name="Watson M."/>
            <person name="Adriaenssens E.M."/>
            <person name="Foster-Nyarko E."/>
            <person name="Jarju S."/>
            <person name="Secka A."/>
            <person name="Antonio M."/>
            <person name="Oren A."/>
            <person name="Chaudhuri R.R."/>
            <person name="La Ragione R."/>
            <person name="Hildebrand F."/>
            <person name="Pallen M.J."/>
        </authorList>
    </citation>
    <scope>NUCLEOTIDE SEQUENCE</scope>
    <source>
        <strain evidence="1">ChiSxjej1B13-7958</strain>
    </source>
</reference>
<proteinExistence type="predicted"/>